<keyword evidence="9 13" id="KW-1133">Transmembrane helix</keyword>
<dbReference type="EMBL" id="BAABHW010000001">
    <property type="protein sequence ID" value="GAA5068460.1"/>
    <property type="molecule type" value="Genomic_DNA"/>
</dbReference>
<keyword evidence="10" id="KW-0408">Iron</keyword>
<accession>A0ABP9L2Z6</accession>
<evidence type="ECO:0000256" key="9">
    <source>
        <dbReference type="ARBA" id="ARBA00022989"/>
    </source>
</evidence>
<comment type="cofactor">
    <cofactor evidence="1">
        <name>heme b</name>
        <dbReference type="ChEBI" id="CHEBI:60344"/>
    </cofactor>
</comment>
<comment type="subcellular location">
    <subcellularLocation>
        <location evidence="2">Cell membrane</location>
        <topology evidence="2">Multi-pass membrane protein</topology>
    </subcellularLocation>
</comment>
<evidence type="ECO:0000313" key="16">
    <source>
        <dbReference type="Proteomes" id="UP001499910"/>
    </source>
</evidence>
<dbReference type="InterPro" id="IPR052168">
    <property type="entry name" value="Cytochrome_b561_oxidase"/>
</dbReference>
<evidence type="ECO:0000256" key="2">
    <source>
        <dbReference type="ARBA" id="ARBA00004651"/>
    </source>
</evidence>
<comment type="caution">
    <text evidence="15">The sequence shown here is derived from an EMBL/GenBank/DDBJ whole genome shotgun (WGS) entry which is preliminary data.</text>
</comment>
<keyword evidence="8" id="KW-0249">Electron transport</keyword>
<evidence type="ECO:0000256" key="6">
    <source>
        <dbReference type="ARBA" id="ARBA00022692"/>
    </source>
</evidence>
<evidence type="ECO:0000313" key="15">
    <source>
        <dbReference type="EMBL" id="GAA5068460.1"/>
    </source>
</evidence>
<organism evidence="15 16">
    <name type="scientific">[Roseibacterium] beibuensis</name>
    <dbReference type="NCBI Taxonomy" id="1193142"/>
    <lineage>
        <taxon>Bacteria</taxon>
        <taxon>Pseudomonadati</taxon>
        <taxon>Pseudomonadota</taxon>
        <taxon>Alphaproteobacteria</taxon>
        <taxon>Rhodobacterales</taxon>
        <taxon>Roseobacteraceae</taxon>
        <taxon>Roseicyclus</taxon>
    </lineage>
</organism>
<evidence type="ECO:0000256" key="7">
    <source>
        <dbReference type="ARBA" id="ARBA00022723"/>
    </source>
</evidence>
<keyword evidence="11 13" id="KW-0472">Membrane</keyword>
<dbReference type="Pfam" id="PF01292">
    <property type="entry name" value="Ni_hydr_CYTB"/>
    <property type="match status" value="1"/>
</dbReference>
<keyword evidence="5" id="KW-0349">Heme</keyword>
<keyword evidence="4" id="KW-1003">Cell membrane</keyword>
<keyword evidence="16" id="KW-1185">Reference proteome</keyword>
<keyword evidence="6 13" id="KW-0812">Transmembrane</keyword>
<dbReference type="RefSeq" id="WP_259546427.1">
    <property type="nucleotide sequence ID" value="NZ_BAABHW010000001.1"/>
</dbReference>
<feature type="transmembrane region" description="Helical" evidence="13">
    <location>
        <begin position="92"/>
        <end position="116"/>
    </location>
</feature>
<feature type="transmembrane region" description="Helical" evidence="13">
    <location>
        <begin position="12"/>
        <end position="31"/>
    </location>
</feature>
<dbReference type="Proteomes" id="UP001499910">
    <property type="component" value="Unassembled WGS sequence"/>
</dbReference>
<dbReference type="PANTHER" id="PTHR30529:SF7">
    <property type="entry name" value="CYTOCHROME B561 BACTERIAL_NI-HYDROGENASE DOMAIN-CONTAINING PROTEIN"/>
    <property type="match status" value="1"/>
</dbReference>
<name>A0ABP9L2Z6_9RHOB</name>
<evidence type="ECO:0000256" key="8">
    <source>
        <dbReference type="ARBA" id="ARBA00022982"/>
    </source>
</evidence>
<dbReference type="SUPFAM" id="SSF81342">
    <property type="entry name" value="Transmembrane di-heme cytochromes"/>
    <property type="match status" value="1"/>
</dbReference>
<evidence type="ECO:0000256" key="5">
    <source>
        <dbReference type="ARBA" id="ARBA00022617"/>
    </source>
</evidence>
<reference evidence="16" key="1">
    <citation type="journal article" date="2019" name="Int. J. Syst. Evol. Microbiol.">
        <title>The Global Catalogue of Microorganisms (GCM) 10K type strain sequencing project: providing services to taxonomists for standard genome sequencing and annotation.</title>
        <authorList>
            <consortium name="The Broad Institute Genomics Platform"/>
            <consortium name="The Broad Institute Genome Sequencing Center for Infectious Disease"/>
            <person name="Wu L."/>
            <person name="Ma J."/>
        </authorList>
    </citation>
    <scope>NUCLEOTIDE SEQUENCE [LARGE SCALE GENOMIC DNA]</scope>
    <source>
        <strain evidence="16">JCM 18015</strain>
    </source>
</reference>
<evidence type="ECO:0000259" key="14">
    <source>
        <dbReference type="Pfam" id="PF01292"/>
    </source>
</evidence>
<proteinExistence type="inferred from homology"/>
<feature type="domain" description="Cytochrome b561 bacterial/Ni-hydrogenase" evidence="14">
    <location>
        <begin position="7"/>
        <end position="160"/>
    </location>
</feature>
<evidence type="ECO:0000256" key="11">
    <source>
        <dbReference type="ARBA" id="ARBA00023136"/>
    </source>
</evidence>
<evidence type="ECO:0000256" key="3">
    <source>
        <dbReference type="ARBA" id="ARBA00022448"/>
    </source>
</evidence>
<protein>
    <submittedName>
        <fullName evidence="15">Cytochrome b</fullName>
    </submittedName>
</protein>
<dbReference type="InterPro" id="IPR016174">
    <property type="entry name" value="Di-haem_cyt_TM"/>
</dbReference>
<evidence type="ECO:0000256" key="13">
    <source>
        <dbReference type="SAM" id="Phobius"/>
    </source>
</evidence>
<keyword evidence="3" id="KW-0813">Transport</keyword>
<feature type="transmembrane region" description="Helical" evidence="13">
    <location>
        <begin position="51"/>
        <end position="71"/>
    </location>
</feature>
<sequence length="164" mass="17626">MATPAGYTRTQIRLHWIIMGLVALQYVFKGAISQAWADWLNGAEIAFNPMIAQHVFLGALVALLTIWRLALRFSHGAPAPAGDESAPGKAKVALATQWAFYALLLLMPISGSVAWFGGAEGAATAHNILKFVLLALIALHVVGALVQQFVQKTNVMARMKHPVA</sequence>
<evidence type="ECO:0000256" key="10">
    <source>
        <dbReference type="ARBA" id="ARBA00023004"/>
    </source>
</evidence>
<dbReference type="PANTHER" id="PTHR30529">
    <property type="entry name" value="CYTOCHROME B561"/>
    <property type="match status" value="1"/>
</dbReference>
<evidence type="ECO:0000256" key="1">
    <source>
        <dbReference type="ARBA" id="ARBA00001970"/>
    </source>
</evidence>
<dbReference type="InterPro" id="IPR011577">
    <property type="entry name" value="Cyt_b561_bac/Ni-Hgenase"/>
</dbReference>
<gene>
    <name evidence="15" type="ORF">GCM10023209_09050</name>
</gene>
<keyword evidence="7" id="KW-0479">Metal-binding</keyword>
<evidence type="ECO:0000256" key="12">
    <source>
        <dbReference type="ARBA" id="ARBA00037975"/>
    </source>
</evidence>
<feature type="transmembrane region" description="Helical" evidence="13">
    <location>
        <begin position="128"/>
        <end position="150"/>
    </location>
</feature>
<comment type="similarity">
    <text evidence="12">Belongs to the cytochrome b561 family.</text>
</comment>
<evidence type="ECO:0000256" key="4">
    <source>
        <dbReference type="ARBA" id="ARBA00022475"/>
    </source>
</evidence>